<dbReference type="STRING" id="1239962.C943_03516"/>
<organism evidence="1 2">
    <name type="scientific">Mariniradius saccharolyticus AK6</name>
    <dbReference type="NCBI Taxonomy" id="1239962"/>
    <lineage>
        <taxon>Bacteria</taxon>
        <taxon>Pseudomonadati</taxon>
        <taxon>Bacteroidota</taxon>
        <taxon>Cytophagia</taxon>
        <taxon>Cytophagales</taxon>
        <taxon>Cyclobacteriaceae</taxon>
        <taxon>Mariniradius</taxon>
    </lineage>
</organism>
<keyword evidence="2" id="KW-1185">Reference proteome</keyword>
<evidence type="ECO:0000313" key="2">
    <source>
        <dbReference type="Proteomes" id="UP000010953"/>
    </source>
</evidence>
<name>M7Y0P3_9BACT</name>
<reference evidence="1" key="1">
    <citation type="submission" date="2013-01" db="EMBL/GenBank/DDBJ databases">
        <title>Genome assembly of Mariniradius saccharolyticus AK6.</title>
        <authorList>
            <person name="Vaidya B."/>
            <person name="Khatri I."/>
            <person name="Tanuku N.R.S."/>
            <person name="Subramanian S."/>
            <person name="Pinnaka A."/>
        </authorList>
    </citation>
    <scope>NUCLEOTIDE SEQUENCE [LARGE SCALE GENOMIC DNA]</scope>
    <source>
        <strain evidence="1">AK6</strain>
    </source>
</reference>
<dbReference type="InParanoid" id="M7Y0P3"/>
<dbReference type="AlphaFoldDB" id="M7Y0P3"/>
<gene>
    <name evidence="1" type="ORF">C943_03516</name>
</gene>
<proteinExistence type="predicted"/>
<comment type="caution">
    <text evidence="1">The sequence shown here is derived from an EMBL/GenBank/DDBJ whole genome shotgun (WGS) entry which is preliminary data.</text>
</comment>
<sequence>MGGRIKYSQKIFKKKYYLARSLEIRLSSSLRSIPIEYLTNVNMISK</sequence>
<evidence type="ECO:0000313" key="1">
    <source>
        <dbReference type="EMBL" id="EMS34297.1"/>
    </source>
</evidence>
<dbReference type="EMBL" id="AMZY02000006">
    <property type="protein sequence ID" value="EMS34297.1"/>
    <property type="molecule type" value="Genomic_DNA"/>
</dbReference>
<dbReference type="Proteomes" id="UP000010953">
    <property type="component" value="Unassembled WGS sequence"/>
</dbReference>
<protein>
    <submittedName>
        <fullName evidence="1">Uncharacterized protein</fullName>
    </submittedName>
</protein>
<accession>M7Y0P3</accession>